<feature type="compositionally biased region" description="Polar residues" evidence="1">
    <location>
        <begin position="28"/>
        <end position="56"/>
    </location>
</feature>
<accession>A0A1J5PZZ8</accession>
<organism evidence="2">
    <name type="scientific">mine drainage metagenome</name>
    <dbReference type="NCBI Taxonomy" id="410659"/>
    <lineage>
        <taxon>unclassified sequences</taxon>
        <taxon>metagenomes</taxon>
        <taxon>ecological metagenomes</taxon>
    </lineage>
</organism>
<proteinExistence type="predicted"/>
<dbReference type="AlphaFoldDB" id="A0A1J5PZZ8"/>
<feature type="compositionally biased region" description="Polar residues" evidence="1">
    <location>
        <begin position="71"/>
        <end position="85"/>
    </location>
</feature>
<protein>
    <submittedName>
        <fullName evidence="2">Uncharacterized protein</fullName>
    </submittedName>
</protein>
<name>A0A1J5PZZ8_9ZZZZ</name>
<sequence>MNTNKVMICALFRTWSISGVPRAWKIISSESSLRNTPNSSGRPSTSGSPNHQTVSGASAALIRPSAPKCPSSANTTLPPTSSGVTMVSTSLERAQVSRSMVRQLGHL</sequence>
<feature type="region of interest" description="Disordered" evidence="1">
    <location>
        <begin position="28"/>
        <end position="85"/>
    </location>
</feature>
<gene>
    <name evidence="2" type="ORF">GALL_475570</name>
</gene>
<comment type="caution">
    <text evidence="2">The sequence shown here is derived from an EMBL/GenBank/DDBJ whole genome shotgun (WGS) entry which is preliminary data.</text>
</comment>
<reference evidence="2" key="1">
    <citation type="submission" date="2016-10" db="EMBL/GenBank/DDBJ databases">
        <title>Sequence of Gallionella enrichment culture.</title>
        <authorList>
            <person name="Poehlein A."/>
            <person name="Muehling M."/>
            <person name="Daniel R."/>
        </authorList>
    </citation>
    <scope>NUCLEOTIDE SEQUENCE</scope>
</reference>
<evidence type="ECO:0000256" key="1">
    <source>
        <dbReference type="SAM" id="MobiDB-lite"/>
    </source>
</evidence>
<dbReference type="EMBL" id="MLJW01004006">
    <property type="protein sequence ID" value="OIQ70827.1"/>
    <property type="molecule type" value="Genomic_DNA"/>
</dbReference>
<evidence type="ECO:0000313" key="2">
    <source>
        <dbReference type="EMBL" id="OIQ70827.1"/>
    </source>
</evidence>